<feature type="signal peptide" evidence="4">
    <location>
        <begin position="1"/>
        <end position="18"/>
    </location>
</feature>
<dbReference type="AlphaFoldDB" id="A0A8E2DIZ7"/>
<name>A0A8E2DIZ7_9APHY</name>
<dbReference type="InterPro" id="IPR030048">
    <property type="entry name" value="SurE"/>
</dbReference>
<dbReference type="OrthoDB" id="4018688at2759"/>
<evidence type="ECO:0000313" key="7">
    <source>
        <dbReference type="Proteomes" id="UP000250043"/>
    </source>
</evidence>
<gene>
    <name evidence="6" type="ORF">OBBRIDRAFT_734298</name>
</gene>
<evidence type="ECO:0000256" key="3">
    <source>
        <dbReference type="ARBA" id="ARBA00022801"/>
    </source>
</evidence>
<protein>
    <submittedName>
        <fullName evidence="6">Sure-like protein</fullName>
    </submittedName>
</protein>
<reference evidence="6 7" key="1">
    <citation type="submission" date="2016-07" db="EMBL/GenBank/DDBJ databases">
        <title>Draft genome of the white-rot fungus Obba rivulosa 3A-2.</title>
        <authorList>
            <consortium name="DOE Joint Genome Institute"/>
            <person name="Miettinen O."/>
            <person name="Riley R."/>
            <person name="Acob R."/>
            <person name="Barry K."/>
            <person name="Cullen D."/>
            <person name="De Vries R."/>
            <person name="Hainaut M."/>
            <person name="Hatakka A."/>
            <person name="Henrissat B."/>
            <person name="Hilden K."/>
            <person name="Kuo R."/>
            <person name="Labutti K."/>
            <person name="Lipzen A."/>
            <person name="Makela M.R."/>
            <person name="Sandor L."/>
            <person name="Spatafora J.W."/>
            <person name="Grigoriev I.V."/>
            <person name="Hibbett D.S."/>
        </authorList>
    </citation>
    <scope>NUCLEOTIDE SEQUENCE [LARGE SCALE GENOMIC DNA]</scope>
    <source>
        <strain evidence="6 7">3A-2</strain>
    </source>
</reference>
<comment type="similarity">
    <text evidence="1">Belongs to the SurE nucleotidase family.</text>
</comment>
<dbReference type="PANTHER" id="PTHR30457:SF0">
    <property type="entry name" value="PHOSPHATASE, PUTATIVE (AFU_ORTHOLOGUE AFUA_4G01070)-RELATED"/>
    <property type="match status" value="1"/>
</dbReference>
<keyword evidence="2" id="KW-0479">Metal-binding</keyword>
<evidence type="ECO:0000256" key="1">
    <source>
        <dbReference type="ARBA" id="ARBA00011062"/>
    </source>
</evidence>
<dbReference type="InterPro" id="IPR036523">
    <property type="entry name" value="SurE-like_sf"/>
</dbReference>
<feature type="chain" id="PRO_5034017653" evidence="4">
    <location>
        <begin position="19"/>
        <end position="302"/>
    </location>
</feature>
<sequence>MSAWLATLLLALSSCAFTQKIVLTNDDGWAVAQIRAQNDALVAAGFNVILSAPAENESGTGSSSATPKVLTEPCEFDTCPTGSPAEGFNASNTRLNYVNSFPVDAVRFGIQTLAPQFFDSPPDFIVSGPNVGNNLGSGVTGSGTVGAACEAALEGFPSAAFSGDTASQVSFTTLTTSPNSIDTLAALTYASLTTSLTSALLASSARPVLPAGVTLNVNFPSTSSCPDASDFSFVLTRLVTDSSATDVETCGTDHLPVESTAVREGCFVTVTVLNATSKADVDAATQGAVLDRLSGFLSCLPS</sequence>
<dbReference type="InterPro" id="IPR002828">
    <property type="entry name" value="SurE-like_Pase/nucleotidase"/>
</dbReference>
<dbReference type="GO" id="GO:0008252">
    <property type="term" value="F:nucleotidase activity"/>
    <property type="evidence" value="ECO:0007669"/>
    <property type="project" value="InterPro"/>
</dbReference>
<evidence type="ECO:0000313" key="6">
    <source>
        <dbReference type="EMBL" id="OCH88511.1"/>
    </source>
</evidence>
<evidence type="ECO:0000259" key="5">
    <source>
        <dbReference type="Pfam" id="PF01975"/>
    </source>
</evidence>
<evidence type="ECO:0000256" key="2">
    <source>
        <dbReference type="ARBA" id="ARBA00022723"/>
    </source>
</evidence>
<feature type="domain" description="Survival protein SurE-like phosphatase/nucleotidase" evidence="5">
    <location>
        <begin position="21"/>
        <end position="238"/>
    </location>
</feature>
<keyword evidence="7" id="KW-1185">Reference proteome</keyword>
<evidence type="ECO:0000256" key="4">
    <source>
        <dbReference type="SAM" id="SignalP"/>
    </source>
</evidence>
<accession>A0A8E2DIZ7</accession>
<keyword evidence="4" id="KW-0732">Signal</keyword>
<organism evidence="6 7">
    <name type="scientific">Obba rivulosa</name>
    <dbReference type="NCBI Taxonomy" id="1052685"/>
    <lineage>
        <taxon>Eukaryota</taxon>
        <taxon>Fungi</taxon>
        <taxon>Dikarya</taxon>
        <taxon>Basidiomycota</taxon>
        <taxon>Agaricomycotina</taxon>
        <taxon>Agaricomycetes</taxon>
        <taxon>Polyporales</taxon>
        <taxon>Gelatoporiaceae</taxon>
        <taxon>Obba</taxon>
    </lineage>
</organism>
<dbReference type="Pfam" id="PF01975">
    <property type="entry name" value="SurE"/>
    <property type="match status" value="1"/>
</dbReference>
<dbReference type="EMBL" id="KV722451">
    <property type="protein sequence ID" value="OCH88511.1"/>
    <property type="molecule type" value="Genomic_DNA"/>
</dbReference>
<dbReference type="GO" id="GO:0046872">
    <property type="term" value="F:metal ion binding"/>
    <property type="evidence" value="ECO:0007669"/>
    <property type="project" value="UniProtKB-KW"/>
</dbReference>
<dbReference type="PANTHER" id="PTHR30457">
    <property type="entry name" value="5'-NUCLEOTIDASE SURE"/>
    <property type="match status" value="1"/>
</dbReference>
<proteinExistence type="inferred from homology"/>
<keyword evidence="3" id="KW-0378">Hydrolase</keyword>
<dbReference type="Proteomes" id="UP000250043">
    <property type="component" value="Unassembled WGS sequence"/>
</dbReference>
<dbReference type="Gene3D" id="3.40.1210.10">
    <property type="entry name" value="Survival protein SurE-like phosphatase/nucleotidase"/>
    <property type="match status" value="1"/>
</dbReference>
<dbReference type="SUPFAM" id="SSF64167">
    <property type="entry name" value="SurE-like"/>
    <property type="match status" value="1"/>
</dbReference>